<sequence length="230" mass="26484">MELAKSAMSDMVLLDQSNDELLRINKEVENIRVKMPPGGSGRTMDEALADQERIQSEMQEVQKELERIQTEVNSHAEEISKLREARNNITSEILKIRGSLQASSGVQDRIKELESLSKSILREISDKKGELHESAETLQRIQQKKEGDCLKLQKDIEDNKAKLDDVRRHFLNIKSLHKEVEEVMMKGIEQMVVAARSKLTRLEKRKEDAGNRQKEIRQRIIDIQSELSTQ</sequence>
<evidence type="ECO:0000313" key="2">
    <source>
        <dbReference type="EMBL" id="KAG8227716.1"/>
    </source>
</evidence>
<reference evidence="2" key="1">
    <citation type="submission" date="2013-04" db="EMBL/GenBank/DDBJ databases">
        <authorList>
            <person name="Qu J."/>
            <person name="Murali S.C."/>
            <person name="Bandaranaike D."/>
            <person name="Bellair M."/>
            <person name="Blankenburg K."/>
            <person name="Chao H."/>
            <person name="Dinh H."/>
            <person name="Doddapaneni H."/>
            <person name="Downs B."/>
            <person name="Dugan-Rocha S."/>
            <person name="Elkadiri S."/>
            <person name="Gnanaolivu R.D."/>
            <person name="Hernandez B."/>
            <person name="Javaid M."/>
            <person name="Jayaseelan J.C."/>
            <person name="Lee S."/>
            <person name="Li M."/>
            <person name="Ming W."/>
            <person name="Munidasa M."/>
            <person name="Muniz J."/>
            <person name="Nguyen L."/>
            <person name="Ongeri F."/>
            <person name="Osuji N."/>
            <person name="Pu L.-L."/>
            <person name="Puazo M."/>
            <person name="Qu C."/>
            <person name="Quiroz J."/>
            <person name="Raj R."/>
            <person name="Weissenberger G."/>
            <person name="Xin Y."/>
            <person name="Zou X."/>
            <person name="Han Y."/>
            <person name="Richards S."/>
            <person name="Worley K."/>
            <person name="Muzny D."/>
            <person name="Gibbs R."/>
        </authorList>
    </citation>
    <scope>NUCLEOTIDE SEQUENCE</scope>
    <source>
        <strain evidence="2">Sampled in the wild</strain>
    </source>
</reference>
<gene>
    <name evidence="2" type="ORF">J437_LFUL007998</name>
</gene>
<proteinExistence type="predicted"/>
<organism evidence="2 3">
    <name type="scientific">Ladona fulva</name>
    <name type="common">Scarce chaser dragonfly</name>
    <name type="synonym">Libellula fulva</name>
    <dbReference type="NCBI Taxonomy" id="123851"/>
    <lineage>
        <taxon>Eukaryota</taxon>
        <taxon>Metazoa</taxon>
        <taxon>Ecdysozoa</taxon>
        <taxon>Arthropoda</taxon>
        <taxon>Hexapoda</taxon>
        <taxon>Insecta</taxon>
        <taxon>Pterygota</taxon>
        <taxon>Palaeoptera</taxon>
        <taxon>Odonata</taxon>
        <taxon>Epiprocta</taxon>
        <taxon>Anisoptera</taxon>
        <taxon>Libelluloidea</taxon>
        <taxon>Libellulidae</taxon>
        <taxon>Ladona</taxon>
    </lineage>
</organism>
<dbReference type="OrthoDB" id="8086627at2759"/>
<dbReference type="Proteomes" id="UP000792457">
    <property type="component" value="Unassembled WGS sequence"/>
</dbReference>
<name>A0A8K0K3M2_LADFU</name>
<protein>
    <submittedName>
        <fullName evidence="2">Uncharacterized protein</fullName>
    </submittedName>
</protein>
<evidence type="ECO:0000313" key="3">
    <source>
        <dbReference type="Proteomes" id="UP000792457"/>
    </source>
</evidence>
<keyword evidence="3" id="KW-1185">Reference proteome</keyword>
<keyword evidence="1" id="KW-0175">Coiled coil</keyword>
<feature type="coiled-coil region" evidence="1">
    <location>
        <begin position="14"/>
        <end position="92"/>
    </location>
</feature>
<comment type="caution">
    <text evidence="2">The sequence shown here is derived from an EMBL/GenBank/DDBJ whole genome shotgun (WGS) entry which is preliminary data.</text>
</comment>
<feature type="coiled-coil region" evidence="1">
    <location>
        <begin position="185"/>
        <end position="219"/>
    </location>
</feature>
<evidence type="ECO:0000256" key="1">
    <source>
        <dbReference type="SAM" id="Coils"/>
    </source>
</evidence>
<dbReference type="EMBL" id="KZ308335">
    <property type="protein sequence ID" value="KAG8227716.1"/>
    <property type="molecule type" value="Genomic_DNA"/>
</dbReference>
<feature type="non-terminal residue" evidence="2">
    <location>
        <position position="1"/>
    </location>
</feature>
<accession>A0A8K0K3M2</accession>
<dbReference type="AlphaFoldDB" id="A0A8K0K3M2"/>
<dbReference type="Gene3D" id="1.20.58.60">
    <property type="match status" value="1"/>
</dbReference>
<reference evidence="2" key="2">
    <citation type="submission" date="2017-10" db="EMBL/GenBank/DDBJ databases">
        <title>Ladona fulva Genome sequencing and assembly.</title>
        <authorList>
            <person name="Murali S."/>
            <person name="Richards S."/>
            <person name="Bandaranaike D."/>
            <person name="Bellair M."/>
            <person name="Blankenburg K."/>
            <person name="Chao H."/>
            <person name="Dinh H."/>
            <person name="Doddapaneni H."/>
            <person name="Dugan-Rocha S."/>
            <person name="Elkadiri S."/>
            <person name="Gnanaolivu R."/>
            <person name="Hernandez B."/>
            <person name="Skinner E."/>
            <person name="Javaid M."/>
            <person name="Lee S."/>
            <person name="Li M."/>
            <person name="Ming W."/>
            <person name="Munidasa M."/>
            <person name="Muniz J."/>
            <person name="Nguyen L."/>
            <person name="Hughes D."/>
            <person name="Osuji N."/>
            <person name="Pu L.-L."/>
            <person name="Puazo M."/>
            <person name="Qu C."/>
            <person name="Quiroz J."/>
            <person name="Raj R."/>
            <person name="Weissenberger G."/>
            <person name="Xin Y."/>
            <person name="Zou X."/>
            <person name="Han Y."/>
            <person name="Worley K."/>
            <person name="Muzny D."/>
            <person name="Gibbs R."/>
        </authorList>
    </citation>
    <scope>NUCLEOTIDE SEQUENCE</scope>
    <source>
        <strain evidence="2">Sampled in the wild</strain>
    </source>
</reference>